<dbReference type="PATRIC" id="fig|999432.5.peg.549"/>
<proteinExistence type="predicted"/>
<dbReference type="Gene3D" id="3.40.50.1000">
    <property type="entry name" value="HAD superfamily/HAD-like"/>
    <property type="match status" value="1"/>
</dbReference>
<comment type="caution">
    <text evidence="1">The sequence shown here is derived from an EMBL/GenBank/DDBJ whole genome shotgun (WGS) entry which is preliminary data.</text>
</comment>
<dbReference type="InterPro" id="IPR036412">
    <property type="entry name" value="HAD-like_sf"/>
</dbReference>
<dbReference type="Proteomes" id="UP000011705">
    <property type="component" value="Chromosome"/>
</dbReference>
<name>A0A0E2E7E4_TREDN</name>
<dbReference type="AlphaFoldDB" id="A0A0E2E7E4"/>
<reference evidence="1" key="1">
    <citation type="submission" date="2012-01" db="EMBL/GenBank/DDBJ databases">
        <title>The Genome Sequence of Treponema denticola H-22.</title>
        <authorList>
            <consortium name="The Broad Institute Genome Sequencing Platform"/>
            <person name="Earl A."/>
            <person name="Ward D."/>
            <person name="Feldgarden M."/>
            <person name="Gevers D."/>
            <person name="Blanton J.M."/>
            <person name="Fenno C.J."/>
            <person name="Baranova O.V."/>
            <person name="Mathney J."/>
            <person name="Dewhirst F.E."/>
            <person name="Izard J."/>
            <person name="Young S.K."/>
            <person name="Zeng Q."/>
            <person name="Gargeya S."/>
            <person name="Fitzgerald M."/>
            <person name="Haas B."/>
            <person name="Abouelleil A."/>
            <person name="Alvarado L."/>
            <person name="Arachchi H.M."/>
            <person name="Berlin A."/>
            <person name="Chapman S.B."/>
            <person name="Gearin G."/>
            <person name="Goldberg J."/>
            <person name="Griggs A."/>
            <person name="Gujja S."/>
            <person name="Hansen M."/>
            <person name="Heiman D."/>
            <person name="Howarth C."/>
            <person name="Larimer J."/>
            <person name="Lui A."/>
            <person name="MacDonald P.J.P."/>
            <person name="McCowen C."/>
            <person name="Montmayeur A."/>
            <person name="Murphy C."/>
            <person name="Neiman D."/>
            <person name="Pearson M."/>
            <person name="Priest M."/>
            <person name="Roberts A."/>
            <person name="Saif S."/>
            <person name="Shea T."/>
            <person name="Sisk P."/>
            <person name="Stolte C."/>
            <person name="Sykes S."/>
            <person name="Wortman J."/>
            <person name="Nusbaum C."/>
            <person name="Birren B."/>
        </authorList>
    </citation>
    <scope>NUCLEOTIDE SEQUENCE [LARGE SCALE GENOMIC DNA]</scope>
    <source>
        <strain evidence="1">H-22</strain>
    </source>
</reference>
<dbReference type="InterPro" id="IPR023214">
    <property type="entry name" value="HAD_sf"/>
</dbReference>
<organism evidence="1">
    <name type="scientific">Treponema denticola H-22</name>
    <dbReference type="NCBI Taxonomy" id="999432"/>
    <lineage>
        <taxon>Bacteria</taxon>
        <taxon>Pseudomonadati</taxon>
        <taxon>Spirochaetota</taxon>
        <taxon>Spirochaetia</taxon>
        <taxon>Spirochaetales</taxon>
        <taxon>Treponemataceae</taxon>
        <taxon>Treponema</taxon>
    </lineage>
</organism>
<dbReference type="RefSeq" id="WP_002678567.1">
    <property type="nucleotide sequence ID" value="NZ_CM001795.1"/>
</dbReference>
<dbReference type="PANTHER" id="PTHR46191">
    <property type="match status" value="1"/>
</dbReference>
<dbReference type="InterPro" id="IPR051828">
    <property type="entry name" value="HAD-like_hydrolase_domain"/>
</dbReference>
<dbReference type="HOGENOM" id="CLU_1165406_0_0_12"/>
<sequence length="239" mass="28434">MKQYTSYLFDMGSTLLEFHNPKWNESEILKNGHNRMIAYISNIYGKFIADKIDKEVILPWYDYVEKERKIKRLEYRICEALFLQFGELGIHISYNEIIKILKKDYLDFYNYAHPNEGVIDCLKFLKEKKCKIGVVSNIMYPKEIYIEIFKREGLDFFIDNYTFSYENTYMKPHSSIFLRALMPLNAKISETLMVGDNEKVDVIGAKTVGLKTCLYDKDKNYKQHQADFYINNFMELIDN</sequence>
<dbReference type="GO" id="GO:0016787">
    <property type="term" value="F:hydrolase activity"/>
    <property type="evidence" value="ECO:0007669"/>
    <property type="project" value="UniProtKB-KW"/>
</dbReference>
<accession>A0A0E2E7E4</accession>
<dbReference type="NCBIfam" id="TIGR01549">
    <property type="entry name" value="HAD-SF-IA-v1"/>
    <property type="match status" value="1"/>
</dbReference>
<gene>
    <name evidence="1" type="ORF">HMPREF9726_00531</name>
</gene>
<keyword evidence="1" id="KW-0378">Hydrolase</keyword>
<dbReference type="InterPro" id="IPR006439">
    <property type="entry name" value="HAD-SF_hydro_IA"/>
</dbReference>
<evidence type="ECO:0000313" key="1">
    <source>
        <dbReference type="EMBL" id="EMB35390.1"/>
    </source>
</evidence>
<dbReference type="PANTHER" id="PTHR46191:SF2">
    <property type="entry name" value="HALOACID DEHALOGENASE-LIKE HYDROLASE DOMAIN-CONTAINING PROTEIN 3"/>
    <property type="match status" value="1"/>
</dbReference>
<dbReference type="SFLD" id="SFLDG01129">
    <property type="entry name" value="C1.5:_HAD__Beta-PGM__Phosphata"/>
    <property type="match status" value="1"/>
</dbReference>
<dbReference type="Gene3D" id="1.10.150.240">
    <property type="entry name" value="Putative phosphatase, domain 2"/>
    <property type="match status" value="1"/>
</dbReference>
<dbReference type="SUPFAM" id="SSF56784">
    <property type="entry name" value="HAD-like"/>
    <property type="match status" value="1"/>
</dbReference>
<dbReference type="Pfam" id="PF00702">
    <property type="entry name" value="Hydrolase"/>
    <property type="match status" value="1"/>
</dbReference>
<dbReference type="SFLD" id="SFLDS00003">
    <property type="entry name" value="Haloacid_Dehalogenase"/>
    <property type="match status" value="1"/>
</dbReference>
<dbReference type="InterPro" id="IPR023198">
    <property type="entry name" value="PGP-like_dom2"/>
</dbReference>
<protein>
    <submittedName>
        <fullName evidence="1">HAD hydrolase, family IA</fullName>
    </submittedName>
</protein>
<dbReference type="EMBL" id="AGDV01000004">
    <property type="protein sequence ID" value="EMB35390.1"/>
    <property type="molecule type" value="Genomic_DNA"/>
</dbReference>